<dbReference type="CDD" id="cd00090">
    <property type="entry name" value="HTH_ARSR"/>
    <property type="match status" value="1"/>
</dbReference>
<name>A0A1Y5U1U1_9PROT</name>
<keyword evidence="1" id="KW-0805">Transcription regulation</keyword>
<protein>
    <submittedName>
        <fullName evidence="5">Putative HTH-type transcriptional regulator YybR</fullName>
    </submittedName>
</protein>
<evidence type="ECO:0000313" key="5">
    <source>
        <dbReference type="EMBL" id="SLN74438.1"/>
    </source>
</evidence>
<gene>
    <name evidence="5" type="primary">yybR_1</name>
    <name evidence="5" type="ORF">OCH7691_03749</name>
</gene>
<reference evidence="5 6" key="1">
    <citation type="submission" date="2017-03" db="EMBL/GenBank/DDBJ databases">
        <authorList>
            <person name="Afonso C.L."/>
            <person name="Miller P.J."/>
            <person name="Scott M.A."/>
            <person name="Spackman E."/>
            <person name="Goraichik I."/>
            <person name="Dimitrov K.M."/>
            <person name="Suarez D.L."/>
            <person name="Swayne D.E."/>
        </authorList>
    </citation>
    <scope>NUCLEOTIDE SEQUENCE [LARGE SCALE GENOMIC DNA]</scope>
    <source>
        <strain evidence="5 6">CECT 7691</strain>
    </source>
</reference>
<evidence type="ECO:0000256" key="2">
    <source>
        <dbReference type="ARBA" id="ARBA00023125"/>
    </source>
</evidence>
<dbReference type="Pfam" id="PF01638">
    <property type="entry name" value="HxlR"/>
    <property type="match status" value="1"/>
</dbReference>
<dbReference type="PROSITE" id="PS51118">
    <property type="entry name" value="HTH_HXLR"/>
    <property type="match status" value="1"/>
</dbReference>
<evidence type="ECO:0000256" key="3">
    <source>
        <dbReference type="ARBA" id="ARBA00023163"/>
    </source>
</evidence>
<dbReference type="OrthoDB" id="9782219at2"/>
<dbReference type="GO" id="GO:0006355">
    <property type="term" value="P:regulation of DNA-templated transcription"/>
    <property type="evidence" value="ECO:0007669"/>
    <property type="project" value="UniProtKB-ARBA"/>
</dbReference>
<dbReference type="Gene3D" id="1.10.10.10">
    <property type="entry name" value="Winged helix-like DNA-binding domain superfamily/Winged helix DNA-binding domain"/>
    <property type="match status" value="1"/>
</dbReference>
<dbReference type="InterPro" id="IPR036388">
    <property type="entry name" value="WH-like_DNA-bd_sf"/>
</dbReference>
<dbReference type="SUPFAM" id="SSF46785">
    <property type="entry name" value="Winged helix' DNA-binding domain"/>
    <property type="match status" value="1"/>
</dbReference>
<accession>A0A1Y5U1U1</accession>
<dbReference type="InterPro" id="IPR011991">
    <property type="entry name" value="ArsR-like_HTH"/>
</dbReference>
<dbReference type="InterPro" id="IPR002577">
    <property type="entry name" value="HTH_HxlR"/>
</dbReference>
<sequence>MSRADLATKTCTIARAIALVGDEWTMMILREMFLGTRRFDDFLHQTGMSSHLLSRRLKKLEAEGVIRREAYSERPPRHDYRLTAKGRGLWPVVIAMKQWGDRWLGDGVDPVEIVHKACGHVTRPHMTCPECGVPMDARDAEPRLSRTFHNERQAARSHS</sequence>
<dbReference type="InParanoid" id="A0A1Y5U1U1"/>
<keyword evidence="2" id="KW-0238">DNA-binding</keyword>
<dbReference type="PANTHER" id="PTHR33204">
    <property type="entry name" value="TRANSCRIPTIONAL REGULATOR, MARR FAMILY"/>
    <property type="match status" value="1"/>
</dbReference>
<evidence type="ECO:0000259" key="4">
    <source>
        <dbReference type="PROSITE" id="PS51118"/>
    </source>
</evidence>
<dbReference type="GO" id="GO:0003677">
    <property type="term" value="F:DNA binding"/>
    <property type="evidence" value="ECO:0007669"/>
    <property type="project" value="UniProtKB-KW"/>
</dbReference>
<keyword evidence="3" id="KW-0804">Transcription</keyword>
<dbReference type="EMBL" id="FWFR01000003">
    <property type="protein sequence ID" value="SLN74438.1"/>
    <property type="molecule type" value="Genomic_DNA"/>
</dbReference>
<evidence type="ECO:0000313" key="6">
    <source>
        <dbReference type="Proteomes" id="UP000193200"/>
    </source>
</evidence>
<dbReference type="InterPro" id="IPR036390">
    <property type="entry name" value="WH_DNA-bd_sf"/>
</dbReference>
<dbReference type="Proteomes" id="UP000193200">
    <property type="component" value="Unassembled WGS sequence"/>
</dbReference>
<organism evidence="5 6">
    <name type="scientific">Oceanibacterium hippocampi</name>
    <dbReference type="NCBI Taxonomy" id="745714"/>
    <lineage>
        <taxon>Bacteria</taxon>
        <taxon>Pseudomonadati</taxon>
        <taxon>Pseudomonadota</taxon>
        <taxon>Alphaproteobacteria</taxon>
        <taxon>Sneathiellales</taxon>
        <taxon>Sneathiellaceae</taxon>
        <taxon>Oceanibacterium</taxon>
    </lineage>
</organism>
<feature type="domain" description="HTH hxlR-type" evidence="4">
    <location>
        <begin position="11"/>
        <end position="108"/>
    </location>
</feature>
<dbReference type="RefSeq" id="WP_085885056.1">
    <property type="nucleotide sequence ID" value="NZ_FWFR01000003.1"/>
</dbReference>
<evidence type="ECO:0000256" key="1">
    <source>
        <dbReference type="ARBA" id="ARBA00023015"/>
    </source>
</evidence>
<keyword evidence="6" id="KW-1185">Reference proteome</keyword>
<dbReference type="AlphaFoldDB" id="A0A1Y5U1U1"/>
<proteinExistence type="predicted"/>
<dbReference type="PANTHER" id="PTHR33204:SF36">
    <property type="entry name" value="TRANSCRIPTIONAL REGULATORY PROTEIN"/>
    <property type="match status" value="1"/>
</dbReference>